<proteinExistence type="predicted"/>
<geneLocation type="plasmid" evidence="1 2">
    <name>p2</name>
</geneLocation>
<protein>
    <submittedName>
        <fullName evidence="1">Uncharacterized protein</fullName>
    </submittedName>
</protein>
<organism evidence="1 2">
    <name type="scientific">Caballeronia insecticola</name>
    <dbReference type="NCBI Taxonomy" id="758793"/>
    <lineage>
        <taxon>Bacteria</taxon>
        <taxon>Pseudomonadati</taxon>
        <taxon>Pseudomonadota</taxon>
        <taxon>Betaproteobacteria</taxon>
        <taxon>Burkholderiales</taxon>
        <taxon>Burkholderiaceae</taxon>
        <taxon>Caballeronia</taxon>
    </lineage>
</organism>
<reference evidence="1 2" key="1">
    <citation type="journal article" date="2013" name="Genome Announc.">
        <title>Complete Genome Sequence of Burkholderia sp. Strain RPE64, Bacterial Symbiont of the Bean Bug Riptortus pedestris.</title>
        <authorList>
            <person name="Shibata T.F."/>
            <person name="Maeda T."/>
            <person name="Nikoh N."/>
            <person name="Yamaguchi K."/>
            <person name="Oshima K."/>
            <person name="Hattori M."/>
            <person name="Nishiyama T."/>
            <person name="Hasebe M."/>
            <person name="Fukatsu T."/>
            <person name="Kikuchi Y."/>
            <person name="Shigenobu S."/>
        </authorList>
    </citation>
    <scope>NUCLEOTIDE SEQUENCE [LARGE SCALE GENOMIC DNA]</scope>
    <source>
        <plasmid evidence="1 2">p2</plasmid>
    </source>
</reference>
<dbReference type="HOGENOM" id="CLU_3248364_0_0_4"/>
<reference evidence="1 2" key="2">
    <citation type="journal article" date="2018" name="Int. J. Syst. Evol. Microbiol.">
        <title>Burkholderia insecticola sp. nov., a gut symbiotic bacterium of the bean bug Riptortus pedestris.</title>
        <authorList>
            <person name="Takeshita K."/>
            <person name="Tamaki H."/>
            <person name="Ohbayashi T."/>
            <person name="Meng X.-Y."/>
            <person name="Sone T."/>
            <person name="Mitani Y."/>
            <person name="Peeters C."/>
            <person name="Kikuchi Y."/>
            <person name="Vandamme P."/>
        </authorList>
    </citation>
    <scope>NUCLEOTIDE SEQUENCE [LARGE SCALE GENOMIC DNA]</scope>
    <source>
        <strain evidence="1">RPE64</strain>
        <plasmid evidence="1 2">p2</plasmid>
    </source>
</reference>
<dbReference type="AlphaFoldDB" id="A0A060PKT5"/>
<dbReference type="EMBL" id="AP013062">
    <property type="protein sequence ID" value="BAO94181.1"/>
    <property type="molecule type" value="Genomic_DNA"/>
</dbReference>
<keyword evidence="2" id="KW-1185">Reference proteome</keyword>
<evidence type="ECO:0000313" key="2">
    <source>
        <dbReference type="Proteomes" id="UP000013966"/>
    </source>
</evidence>
<gene>
    <name evidence="1" type="ORF">BRPE64_ECDS02990</name>
</gene>
<evidence type="ECO:0000313" key="1">
    <source>
        <dbReference type="EMBL" id="BAO94181.1"/>
    </source>
</evidence>
<dbReference type="KEGG" id="buo:BRPE64_ECDS02990"/>
<dbReference type="Proteomes" id="UP000013966">
    <property type="component" value="Plasmid p2"/>
</dbReference>
<name>A0A060PKT5_9BURK</name>
<accession>A0A060PKT5</accession>
<keyword evidence="1" id="KW-0614">Plasmid</keyword>
<sequence length="42" mass="4606">MAIENCREDLAEMTIRSKPNSDLERLASLVIVETSDACPIGN</sequence>